<proteinExistence type="predicted"/>
<dbReference type="Proteomes" id="UP001501094">
    <property type="component" value="Unassembled WGS sequence"/>
</dbReference>
<protein>
    <submittedName>
        <fullName evidence="1">Uncharacterized protein</fullName>
    </submittedName>
</protein>
<comment type="caution">
    <text evidence="1">The sequence shown here is derived from an EMBL/GenBank/DDBJ whole genome shotgun (WGS) entry which is preliminary data.</text>
</comment>
<name>A0ABP4ZVQ9_9MICO</name>
<gene>
    <name evidence="1" type="ORF">GCM10009751_31430</name>
</gene>
<organism evidence="1 2">
    <name type="scientific">Myceligenerans crystallogenes</name>
    <dbReference type="NCBI Taxonomy" id="316335"/>
    <lineage>
        <taxon>Bacteria</taxon>
        <taxon>Bacillati</taxon>
        <taxon>Actinomycetota</taxon>
        <taxon>Actinomycetes</taxon>
        <taxon>Micrococcales</taxon>
        <taxon>Promicromonosporaceae</taxon>
        <taxon>Myceligenerans</taxon>
    </lineage>
</organism>
<dbReference type="RefSeq" id="WP_344104671.1">
    <property type="nucleotide sequence ID" value="NZ_BAAANL010000006.1"/>
</dbReference>
<evidence type="ECO:0000313" key="2">
    <source>
        <dbReference type="Proteomes" id="UP001501094"/>
    </source>
</evidence>
<keyword evidence="2" id="KW-1185">Reference proteome</keyword>
<evidence type="ECO:0000313" key="1">
    <source>
        <dbReference type="EMBL" id="GAA1870129.1"/>
    </source>
</evidence>
<accession>A0ABP4ZVQ9</accession>
<dbReference type="EMBL" id="BAAANL010000006">
    <property type="protein sequence ID" value="GAA1870129.1"/>
    <property type="molecule type" value="Genomic_DNA"/>
</dbReference>
<sequence length="169" mass="18317">MNDEHDVAPGDDDLGPKHPVFAAHFRDPIYDDAGDDFAPFGNDAGFDVLHDWIARRDEIDGSTTVADLIPQWSNELADLRASADLPVVDLDQIDVDLVDVLIGAGLTLLRLAGRIDDDGRALLVRAIDLKATNCTGIPASAVRPLHVMRADLRSFRGLRRTTVPSGPES</sequence>
<reference evidence="2" key="1">
    <citation type="journal article" date="2019" name="Int. J. Syst. Evol. Microbiol.">
        <title>The Global Catalogue of Microorganisms (GCM) 10K type strain sequencing project: providing services to taxonomists for standard genome sequencing and annotation.</title>
        <authorList>
            <consortium name="The Broad Institute Genomics Platform"/>
            <consortium name="The Broad Institute Genome Sequencing Center for Infectious Disease"/>
            <person name="Wu L."/>
            <person name="Ma J."/>
        </authorList>
    </citation>
    <scope>NUCLEOTIDE SEQUENCE [LARGE SCALE GENOMIC DNA]</scope>
    <source>
        <strain evidence="2">JCM 14326</strain>
    </source>
</reference>